<evidence type="ECO:0000256" key="1">
    <source>
        <dbReference type="ARBA" id="ARBA00004994"/>
    </source>
</evidence>
<dbReference type="GO" id="GO:0008677">
    <property type="term" value="F:2-dehydropantoate 2-reductase activity"/>
    <property type="evidence" value="ECO:0007669"/>
    <property type="project" value="UniProtKB-EC"/>
</dbReference>
<dbReference type="EMBL" id="JAESIY010000011">
    <property type="protein sequence ID" value="MBL3658145.1"/>
    <property type="molecule type" value="Genomic_DNA"/>
</dbReference>
<keyword evidence="14" id="KW-1185">Reference proteome</keyword>
<evidence type="ECO:0000256" key="4">
    <source>
        <dbReference type="ARBA" id="ARBA00019465"/>
    </source>
</evidence>
<dbReference type="Gene3D" id="1.10.1040.10">
    <property type="entry name" value="N-(1-d-carboxylethyl)-l-norvaline Dehydrogenase, domain 2"/>
    <property type="match status" value="1"/>
</dbReference>
<feature type="domain" description="Ketopantoate reductase C-terminal" evidence="12">
    <location>
        <begin position="182"/>
        <end position="300"/>
    </location>
</feature>
<keyword evidence="6 9" id="KW-0560">Oxidoreductase</keyword>
<dbReference type="GO" id="GO:0015940">
    <property type="term" value="P:pantothenate biosynthetic process"/>
    <property type="evidence" value="ECO:0007669"/>
    <property type="project" value="UniProtKB-KW"/>
</dbReference>
<reference evidence="13" key="1">
    <citation type="submission" date="2021-01" db="EMBL/GenBank/DDBJ databases">
        <title>Fulvivirga kasyanovii gen. nov., sp nov., a novel member of the phylum Bacteroidetes isolated from seawater in a mussel farm.</title>
        <authorList>
            <person name="Zhao L.-H."/>
            <person name="Wang Z.-J."/>
        </authorList>
    </citation>
    <scope>NUCLEOTIDE SEQUENCE</scope>
    <source>
        <strain evidence="13">2943</strain>
    </source>
</reference>
<keyword evidence="10" id="KW-0175">Coiled coil</keyword>
<dbReference type="InterPro" id="IPR013752">
    <property type="entry name" value="KPA_reductase"/>
</dbReference>
<dbReference type="GO" id="GO:0005737">
    <property type="term" value="C:cytoplasm"/>
    <property type="evidence" value="ECO:0007669"/>
    <property type="project" value="TreeGrafter"/>
</dbReference>
<proteinExistence type="inferred from homology"/>
<organism evidence="13 14">
    <name type="scientific">Fulvivirga sediminis</name>
    <dbReference type="NCBI Taxonomy" id="2803949"/>
    <lineage>
        <taxon>Bacteria</taxon>
        <taxon>Pseudomonadati</taxon>
        <taxon>Bacteroidota</taxon>
        <taxon>Cytophagia</taxon>
        <taxon>Cytophagales</taxon>
        <taxon>Fulvivirgaceae</taxon>
        <taxon>Fulvivirga</taxon>
    </lineage>
</organism>
<gene>
    <name evidence="13" type="ORF">JL102_18480</name>
</gene>
<accession>A0A937F9G0</accession>
<keyword evidence="5 9" id="KW-0521">NADP</keyword>
<evidence type="ECO:0000256" key="10">
    <source>
        <dbReference type="SAM" id="Coils"/>
    </source>
</evidence>
<dbReference type="AlphaFoldDB" id="A0A937F9G0"/>
<dbReference type="NCBIfam" id="TIGR00745">
    <property type="entry name" value="apbA_panE"/>
    <property type="match status" value="1"/>
</dbReference>
<dbReference type="InterPro" id="IPR008927">
    <property type="entry name" value="6-PGluconate_DH-like_C_sf"/>
</dbReference>
<sequence length="314" mass="35085">MRYLIVGAGGTGGLIGGYLAKANHDVTLIARGTHLEKIKKNGLIIHSYTGSTNTVKDIKVVKADELDNKQYDAIFICVKAYSLKEIAPVVEKASDENTIIIPILNAMEAGNILRKEIPNRKISDGCIYVTGYISAPGEITQNNKIFRIVYGFNGKKKAEFPALIQLENDLTSSDIDVTYAPDIYSAIFRKLCFTSAFAAVGSFHKANAKDMRENEEYNQQFKALLNELDEIKKAAFFTNDYNLIEENLKILNHLADEFTASLQKDLAAGKPDEREQLIFDIVKIADRLGVEAPNYHKIAEFFGYKKKDVAHQEH</sequence>
<dbReference type="PANTHER" id="PTHR21708">
    <property type="entry name" value="PROBABLE 2-DEHYDROPANTOATE 2-REDUCTASE"/>
    <property type="match status" value="1"/>
</dbReference>
<feature type="domain" description="Ketopantoate reductase N-terminal" evidence="11">
    <location>
        <begin position="3"/>
        <end position="150"/>
    </location>
</feature>
<evidence type="ECO:0000259" key="12">
    <source>
        <dbReference type="Pfam" id="PF08546"/>
    </source>
</evidence>
<comment type="similarity">
    <text evidence="2 9">Belongs to the ketopantoate reductase family.</text>
</comment>
<dbReference type="Gene3D" id="3.40.50.720">
    <property type="entry name" value="NAD(P)-binding Rossmann-like Domain"/>
    <property type="match status" value="1"/>
</dbReference>
<evidence type="ECO:0000313" key="14">
    <source>
        <dbReference type="Proteomes" id="UP000659388"/>
    </source>
</evidence>
<evidence type="ECO:0000256" key="5">
    <source>
        <dbReference type="ARBA" id="ARBA00022857"/>
    </source>
</evidence>
<comment type="pathway">
    <text evidence="1 9">Cofactor biosynthesis; (R)-pantothenate biosynthesis; (R)-pantoate from 3-methyl-2-oxobutanoate: step 2/2.</text>
</comment>
<evidence type="ECO:0000256" key="2">
    <source>
        <dbReference type="ARBA" id="ARBA00007870"/>
    </source>
</evidence>
<keyword evidence="9" id="KW-0566">Pantothenate biosynthesis</keyword>
<dbReference type="Pfam" id="PF02558">
    <property type="entry name" value="ApbA"/>
    <property type="match status" value="1"/>
</dbReference>
<evidence type="ECO:0000313" key="13">
    <source>
        <dbReference type="EMBL" id="MBL3658145.1"/>
    </source>
</evidence>
<feature type="coiled-coil region" evidence="10">
    <location>
        <begin position="207"/>
        <end position="234"/>
    </location>
</feature>
<dbReference type="InterPro" id="IPR036291">
    <property type="entry name" value="NAD(P)-bd_dom_sf"/>
</dbReference>
<evidence type="ECO:0000256" key="6">
    <source>
        <dbReference type="ARBA" id="ARBA00023002"/>
    </source>
</evidence>
<dbReference type="InterPro" id="IPR013328">
    <property type="entry name" value="6PGD_dom2"/>
</dbReference>
<dbReference type="InterPro" id="IPR013332">
    <property type="entry name" value="KPR_N"/>
</dbReference>
<dbReference type="SUPFAM" id="SSF48179">
    <property type="entry name" value="6-phosphogluconate dehydrogenase C-terminal domain-like"/>
    <property type="match status" value="1"/>
</dbReference>
<dbReference type="RefSeq" id="WP_202245939.1">
    <property type="nucleotide sequence ID" value="NZ_JAESIY010000011.1"/>
</dbReference>
<evidence type="ECO:0000256" key="7">
    <source>
        <dbReference type="ARBA" id="ARBA00032024"/>
    </source>
</evidence>
<dbReference type="InterPro" id="IPR051402">
    <property type="entry name" value="KPR-Related"/>
</dbReference>
<dbReference type="EC" id="1.1.1.169" evidence="3 9"/>
<evidence type="ECO:0000256" key="9">
    <source>
        <dbReference type="RuleBase" id="RU362068"/>
    </source>
</evidence>
<dbReference type="Proteomes" id="UP000659388">
    <property type="component" value="Unassembled WGS sequence"/>
</dbReference>
<evidence type="ECO:0000256" key="8">
    <source>
        <dbReference type="ARBA" id="ARBA00048793"/>
    </source>
</evidence>
<comment type="function">
    <text evidence="9">Catalyzes the NADPH-dependent reduction of ketopantoate into pantoic acid.</text>
</comment>
<protein>
    <recommendedName>
        <fullName evidence="4 9">2-dehydropantoate 2-reductase</fullName>
        <ecNumber evidence="3 9">1.1.1.169</ecNumber>
    </recommendedName>
    <alternativeName>
        <fullName evidence="7 9">Ketopantoate reductase</fullName>
    </alternativeName>
</protein>
<dbReference type="Pfam" id="PF08546">
    <property type="entry name" value="ApbA_C"/>
    <property type="match status" value="1"/>
</dbReference>
<comment type="caution">
    <text evidence="13">The sequence shown here is derived from an EMBL/GenBank/DDBJ whole genome shotgun (WGS) entry which is preliminary data.</text>
</comment>
<dbReference type="InterPro" id="IPR003710">
    <property type="entry name" value="ApbA"/>
</dbReference>
<evidence type="ECO:0000259" key="11">
    <source>
        <dbReference type="Pfam" id="PF02558"/>
    </source>
</evidence>
<dbReference type="PANTHER" id="PTHR21708:SF26">
    <property type="entry name" value="2-DEHYDROPANTOATE 2-REDUCTASE"/>
    <property type="match status" value="1"/>
</dbReference>
<evidence type="ECO:0000256" key="3">
    <source>
        <dbReference type="ARBA" id="ARBA00013014"/>
    </source>
</evidence>
<name>A0A937F9G0_9BACT</name>
<dbReference type="SUPFAM" id="SSF51735">
    <property type="entry name" value="NAD(P)-binding Rossmann-fold domains"/>
    <property type="match status" value="1"/>
</dbReference>
<comment type="catalytic activity">
    <reaction evidence="8 9">
        <text>(R)-pantoate + NADP(+) = 2-dehydropantoate + NADPH + H(+)</text>
        <dbReference type="Rhea" id="RHEA:16233"/>
        <dbReference type="ChEBI" id="CHEBI:11561"/>
        <dbReference type="ChEBI" id="CHEBI:15378"/>
        <dbReference type="ChEBI" id="CHEBI:15980"/>
        <dbReference type="ChEBI" id="CHEBI:57783"/>
        <dbReference type="ChEBI" id="CHEBI:58349"/>
        <dbReference type="EC" id="1.1.1.169"/>
    </reaction>
</comment>